<organism evidence="1 2">
    <name type="scientific">Solanum commersonii</name>
    <name type="common">Commerson's wild potato</name>
    <name type="synonym">Commerson's nightshade</name>
    <dbReference type="NCBI Taxonomy" id="4109"/>
    <lineage>
        <taxon>Eukaryota</taxon>
        <taxon>Viridiplantae</taxon>
        <taxon>Streptophyta</taxon>
        <taxon>Embryophyta</taxon>
        <taxon>Tracheophyta</taxon>
        <taxon>Spermatophyta</taxon>
        <taxon>Magnoliopsida</taxon>
        <taxon>eudicotyledons</taxon>
        <taxon>Gunneridae</taxon>
        <taxon>Pentapetalae</taxon>
        <taxon>asterids</taxon>
        <taxon>lamiids</taxon>
        <taxon>Solanales</taxon>
        <taxon>Solanaceae</taxon>
        <taxon>Solanoideae</taxon>
        <taxon>Solaneae</taxon>
        <taxon>Solanum</taxon>
    </lineage>
</organism>
<protein>
    <submittedName>
        <fullName evidence="1">Uncharacterized protein</fullName>
    </submittedName>
</protein>
<accession>A0A9J5Y202</accession>
<name>A0A9J5Y202_SOLCO</name>
<proteinExistence type="predicted"/>
<evidence type="ECO:0000313" key="2">
    <source>
        <dbReference type="Proteomes" id="UP000824120"/>
    </source>
</evidence>
<keyword evidence="2" id="KW-1185">Reference proteome</keyword>
<gene>
    <name evidence="1" type="ORF">H5410_035689</name>
</gene>
<comment type="caution">
    <text evidence="1">The sequence shown here is derived from an EMBL/GenBank/DDBJ whole genome shotgun (WGS) entry which is preliminary data.</text>
</comment>
<feature type="non-terminal residue" evidence="1">
    <location>
        <position position="68"/>
    </location>
</feature>
<dbReference type="EMBL" id="JACXVP010000007">
    <property type="protein sequence ID" value="KAG5594457.1"/>
    <property type="molecule type" value="Genomic_DNA"/>
</dbReference>
<dbReference type="OrthoDB" id="768353at2759"/>
<dbReference type="Proteomes" id="UP000824120">
    <property type="component" value="Chromosome 7"/>
</dbReference>
<dbReference type="AlphaFoldDB" id="A0A9J5Y202"/>
<evidence type="ECO:0000313" key="1">
    <source>
        <dbReference type="EMBL" id="KAG5594457.1"/>
    </source>
</evidence>
<sequence length="68" mass="7767">DVDIEVRLDTQVIPMRGCFKYLGSLIQVNGEIDDDITNCIRRDGMVVRLTILYGVECWSVKNSHVLKI</sequence>
<reference evidence="1 2" key="1">
    <citation type="submission" date="2020-09" db="EMBL/GenBank/DDBJ databases">
        <title>De no assembly of potato wild relative species, Solanum commersonii.</title>
        <authorList>
            <person name="Cho K."/>
        </authorList>
    </citation>
    <scope>NUCLEOTIDE SEQUENCE [LARGE SCALE GENOMIC DNA]</scope>
    <source>
        <strain evidence="1">LZ3.2</strain>
        <tissue evidence="1">Leaf</tissue>
    </source>
</reference>